<dbReference type="AlphaFoldDB" id="A0A5S3XJR7"/>
<evidence type="ECO:0000313" key="3">
    <source>
        <dbReference type="Proteomes" id="UP000307706"/>
    </source>
</evidence>
<proteinExistence type="predicted"/>
<dbReference type="EMBL" id="PNCL01000110">
    <property type="protein sequence ID" value="TMP54896.1"/>
    <property type="molecule type" value="Genomic_DNA"/>
</dbReference>
<protein>
    <submittedName>
        <fullName evidence="2">Uncharacterized protein</fullName>
    </submittedName>
</protein>
<reference evidence="2 3" key="1">
    <citation type="submission" date="2017-12" db="EMBL/GenBank/DDBJ databases">
        <authorList>
            <person name="Paulsen S."/>
            <person name="Gram L.K."/>
        </authorList>
    </citation>
    <scope>NUCLEOTIDE SEQUENCE [LARGE SCALE GENOMIC DNA]</scope>
    <source>
        <strain evidence="2 3">S2231</strain>
    </source>
</reference>
<dbReference type="RefSeq" id="WP_138637153.1">
    <property type="nucleotide sequence ID" value="NZ_PNCL01000110.1"/>
</dbReference>
<accession>A0A5S3XJR7</accession>
<evidence type="ECO:0000256" key="1">
    <source>
        <dbReference type="SAM" id="MobiDB-lite"/>
    </source>
</evidence>
<evidence type="ECO:0000313" key="2">
    <source>
        <dbReference type="EMBL" id="TMP54896.1"/>
    </source>
</evidence>
<feature type="non-terminal residue" evidence="2">
    <location>
        <position position="1"/>
    </location>
</feature>
<dbReference type="Proteomes" id="UP000307706">
    <property type="component" value="Unassembled WGS sequence"/>
</dbReference>
<reference evidence="3" key="2">
    <citation type="submission" date="2019-06" db="EMBL/GenBank/DDBJ databases">
        <title>Co-occurence of chitin degradation, pigmentation and bioactivity in marine Pseudoalteromonas.</title>
        <authorList>
            <person name="Sonnenschein E.C."/>
            <person name="Bech P.K."/>
        </authorList>
    </citation>
    <scope>NUCLEOTIDE SEQUENCE [LARGE SCALE GENOMIC DNA]</scope>
    <source>
        <strain evidence="3">S2231</strain>
    </source>
</reference>
<comment type="caution">
    <text evidence="2">The sequence shown here is derived from an EMBL/GenBank/DDBJ whole genome shotgun (WGS) entry which is preliminary data.</text>
</comment>
<organism evidence="2 3">
    <name type="scientific">Pseudoalteromonas citrea</name>
    <dbReference type="NCBI Taxonomy" id="43655"/>
    <lineage>
        <taxon>Bacteria</taxon>
        <taxon>Pseudomonadati</taxon>
        <taxon>Pseudomonadota</taxon>
        <taxon>Gammaproteobacteria</taxon>
        <taxon>Alteromonadales</taxon>
        <taxon>Pseudoalteromonadaceae</taxon>
        <taxon>Pseudoalteromonas</taxon>
    </lineage>
</organism>
<feature type="region of interest" description="Disordered" evidence="1">
    <location>
        <begin position="66"/>
        <end position="87"/>
    </location>
</feature>
<sequence>ETPVVEAPKVKTPLATTSTVTSRVRYNRTAFAPMKKASSVEDGSLAITPSAMPHEARELVANSGLAAGSKAPMGRASAEMASPPQAD</sequence>
<name>A0A5S3XJR7_9GAMM</name>
<gene>
    <name evidence="2" type="ORF">CWB96_18335</name>
</gene>